<dbReference type="InterPro" id="IPR051361">
    <property type="entry name" value="ThrE/Ser_Exporter"/>
</dbReference>
<dbReference type="AlphaFoldDB" id="A0A845UXM9"/>
<keyword evidence="10" id="KW-1185">Reference proteome</keyword>
<sequence length="414" mass="43309">MTDHADATENVQPYESNRYAALVLNLGRALLHVGSPAHRLEDAMQIMATRLGLQAEFFSTPTALIVSLGDGEKQRTFLARSAPGSTNLAKLADLTEVMEQLASGALSPEQADERVRIIDQAPPLYGYWLQLLGFSLLSTGIAPIIGGGWREMLLALALGTLTGLIVLWLRNHVERSRLIAPLAASITTFLGMAWCHIDPATALLPAVIASIIALLPGMDLTTASRELATGHLVSGSSRLAYALMVFALLAMGLVMGGLAGQWLIGPLDLTGTALAPSWLPVAGVILAALGLMLLNQAQLRNWIWILLACAIAHAGSRIGLLIEAPVVGAFIGALSVGLAGNLFVTLTGRPGSIMHLPGLILLVPGSIGLRSLTTLLADDVVSGIETAMMAGMIAVALTTGMILASVLLPPKTSL</sequence>
<evidence type="ECO:0000259" key="7">
    <source>
        <dbReference type="Pfam" id="PF06738"/>
    </source>
</evidence>
<feature type="transmembrane region" description="Helical" evidence="6">
    <location>
        <begin position="356"/>
        <end position="377"/>
    </location>
</feature>
<comment type="similarity">
    <text evidence="5">Belongs to the ThrE exporter (TC 2.A.79) family.</text>
</comment>
<dbReference type="Pfam" id="PF12821">
    <property type="entry name" value="ThrE_2"/>
    <property type="match status" value="1"/>
</dbReference>
<feature type="domain" description="Threonine/serine exporter-like N-terminal" evidence="7">
    <location>
        <begin position="22"/>
        <end position="256"/>
    </location>
</feature>
<evidence type="ECO:0000256" key="2">
    <source>
        <dbReference type="ARBA" id="ARBA00022692"/>
    </source>
</evidence>
<feature type="transmembrane region" description="Helical" evidence="6">
    <location>
        <begin position="326"/>
        <end position="344"/>
    </location>
</feature>
<keyword evidence="3 6" id="KW-1133">Transmembrane helix</keyword>
<feature type="transmembrane region" description="Helical" evidence="6">
    <location>
        <begin position="301"/>
        <end position="320"/>
    </location>
</feature>
<feature type="transmembrane region" description="Helical" evidence="6">
    <location>
        <begin position="239"/>
        <end position="264"/>
    </location>
</feature>
<feature type="transmembrane region" description="Helical" evidence="6">
    <location>
        <begin position="124"/>
        <end position="146"/>
    </location>
</feature>
<keyword evidence="2 6" id="KW-0812">Transmembrane</keyword>
<evidence type="ECO:0000256" key="1">
    <source>
        <dbReference type="ARBA" id="ARBA00004141"/>
    </source>
</evidence>
<accession>A0A845UXM9</accession>
<feature type="transmembrane region" description="Helical" evidence="6">
    <location>
        <begin position="176"/>
        <end position="194"/>
    </location>
</feature>
<evidence type="ECO:0000313" key="10">
    <source>
        <dbReference type="Proteomes" id="UP000484885"/>
    </source>
</evidence>
<dbReference type="GO" id="GO:0016020">
    <property type="term" value="C:membrane"/>
    <property type="evidence" value="ECO:0007669"/>
    <property type="project" value="UniProtKB-SubCell"/>
</dbReference>
<dbReference type="GO" id="GO:0022857">
    <property type="term" value="F:transmembrane transporter activity"/>
    <property type="evidence" value="ECO:0007669"/>
    <property type="project" value="InterPro"/>
</dbReference>
<keyword evidence="4 6" id="KW-0472">Membrane</keyword>
<evidence type="ECO:0000256" key="6">
    <source>
        <dbReference type="SAM" id="Phobius"/>
    </source>
</evidence>
<organism evidence="9 10">
    <name type="scientific">Wenzhouxiangella limi</name>
    <dbReference type="NCBI Taxonomy" id="2707351"/>
    <lineage>
        <taxon>Bacteria</taxon>
        <taxon>Pseudomonadati</taxon>
        <taxon>Pseudomonadota</taxon>
        <taxon>Gammaproteobacteria</taxon>
        <taxon>Chromatiales</taxon>
        <taxon>Wenzhouxiangellaceae</taxon>
        <taxon>Wenzhouxiangella</taxon>
    </lineage>
</organism>
<dbReference type="Proteomes" id="UP000484885">
    <property type="component" value="Unassembled WGS sequence"/>
</dbReference>
<evidence type="ECO:0000313" key="9">
    <source>
        <dbReference type="EMBL" id="NDY96177.1"/>
    </source>
</evidence>
<evidence type="ECO:0000256" key="3">
    <source>
        <dbReference type="ARBA" id="ARBA00022989"/>
    </source>
</evidence>
<gene>
    <name evidence="9" type="ORF">G3I74_10580</name>
</gene>
<dbReference type="PANTHER" id="PTHR31082">
    <property type="entry name" value="PHEROMONE-REGULATED MEMBRANE PROTEIN 10"/>
    <property type="match status" value="1"/>
</dbReference>
<dbReference type="InterPro" id="IPR010619">
    <property type="entry name" value="ThrE-like_N"/>
</dbReference>
<protein>
    <submittedName>
        <fullName evidence="9">Threonine/serine exporter family protein</fullName>
    </submittedName>
</protein>
<feature type="transmembrane region" description="Helical" evidence="6">
    <location>
        <begin position="389"/>
        <end position="408"/>
    </location>
</feature>
<evidence type="ECO:0000259" key="8">
    <source>
        <dbReference type="Pfam" id="PF12821"/>
    </source>
</evidence>
<feature type="transmembrane region" description="Helical" evidence="6">
    <location>
        <begin position="152"/>
        <end position="169"/>
    </location>
</feature>
<evidence type="ECO:0000256" key="5">
    <source>
        <dbReference type="ARBA" id="ARBA00034125"/>
    </source>
</evidence>
<comment type="caution">
    <text evidence="9">The sequence shown here is derived from an EMBL/GenBank/DDBJ whole genome shotgun (WGS) entry which is preliminary data.</text>
</comment>
<feature type="domain" description="Threonine/Serine exporter ThrE" evidence="8">
    <location>
        <begin position="284"/>
        <end position="406"/>
    </location>
</feature>
<name>A0A845UXM9_9GAMM</name>
<reference evidence="9 10" key="1">
    <citation type="submission" date="2020-02" db="EMBL/GenBank/DDBJ databases">
        <authorList>
            <person name="Zhang X.-Y."/>
        </authorList>
    </citation>
    <scope>NUCLEOTIDE SEQUENCE [LARGE SCALE GENOMIC DNA]</scope>
    <source>
        <strain evidence="9 10">C33</strain>
    </source>
</reference>
<dbReference type="RefSeq" id="WP_164211547.1">
    <property type="nucleotide sequence ID" value="NZ_JAAGSC010000041.1"/>
</dbReference>
<feature type="transmembrane region" description="Helical" evidence="6">
    <location>
        <begin position="276"/>
        <end position="294"/>
    </location>
</feature>
<dbReference type="PANTHER" id="PTHR31082:SF4">
    <property type="entry name" value="PHEROMONE-REGULATED MEMBRANE PROTEIN 10"/>
    <property type="match status" value="1"/>
</dbReference>
<comment type="subcellular location">
    <subcellularLocation>
        <location evidence="1">Membrane</location>
        <topology evidence="1">Multi-pass membrane protein</topology>
    </subcellularLocation>
</comment>
<evidence type="ECO:0000256" key="4">
    <source>
        <dbReference type="ARBA" id="ARBA00023136"/>
    </source>
</evidence>
<proteinExistence type="inferred from homology"/>
<dbReference type="InterPro" id="IPR024528">
    <property type="entry name" value="ThrE_2"/>
</dbReference>
<dbReference type="EMBL" id="JAAGSC010000041">
    <property type="protein sequence ID" value="NDY96177.1"/>
    <property type="molecule type" value="Genomic_DNA"/>
</dbReference>
<feature type="transmembrane region" description="Helical" evidence="6">
    <location>
        <begin position="200"/>
        <end position="218"/>
    </location>
</feature>
<dbReference type="Pfam" id="PF06738">
    <property type="entry name" value="ThrE"/>
    <property type="match status" value="1"/>
</dbReference>